<gene>
    <name evidence="5" type="ORF">EOW66_00750</name>
</gene>
<dbReference type="InterPro" id="IPR050103">
    <property type="entry name" value="Class-III_PLP-dep_AT"/>
</dbReference>
<evidence type="ECO:0000313" key="6">
    <source>
        <dbReference type="Proteomes" id="UP000288071"/>
    </source>
</evidence>
<dbReference type="GO" id="GO:0042802">
    <property type="term" value="F:identical protein binding"/>
    <property type="evidence" value="ECO:0007669"/>
    <property type="project" value="TreeGrafter"/>
</dbReference>
<dbReference type="InterPro" id="IPR015422">
    <property type="entry name" value="PyrdxlP-dep_Trfase_small"/>
</dbReference>
<keyword evidence="6" id="KW-1185">Reference proteome</keyword>
<sequence>MKDDDDALLRAGFADKHAILEASERDWNPDKTRFWQQAGVPLVIGRREGYRLYDIDGKALIDVHLNGGTYNLGHRNPELVAVLKAALDHVDIGNHHFPAPARTALAGRLIATAPAGLSRVAFATSGSEAIDLAIKSARYGTGRRRIISIENAYHGHTGLAVATGNPRFSKLFLADRPDEFAAVPFNDIDAMAAMLRAEPAAAVIMETIPATYGFPMPKPGYLAAVKALCAETGALYIADEVQAGLMRTGRLWAIEKHGFSPDILVTSKGLGGGLYPIGAIVMTDQAGGWLERDGFAHMSTFSGSELGAHVALKVLEISLRPEVIANVHANSARLAAGFAAIRETHGNWLTGVRQDGLVVGLEFADREGAKPVMRALYERGIWAIFSTLDPSVLQFKPGVLATPAEIDEILARLAEAVSASAPAHL</sequence>
<dbReference type="GO" id="GO:0009447">
    <property type="term" value="P:putrescine catabolic process"/>
    <property type="evidence" value="ECO:0007669"/>
    <property type="project" value="TreeGrafter"/>
</dbReference>
<dbReference type="SUPFAM" id="SSF53383">
    <property type="entry name" value="PLP-dependent transferases"/>
    <property type="match status" value="1"/>
</dbReference>
<dbReference type="PANTHER" id="PTHR11986">
    <property type="entry name" value="AMINOTRANSFERASE CLASS III"/>
    <property type="match status" value="1"/>
</dbReference>
<dbReference type="InterPro" id="IPR005814">
    <property type="entry name" value="Aminotrans_3"/>
</dbReference>
<organism evidence="5 6">
    <name type="scientific">Paenirhodobacter huangdaonensis</name>
    <dbReference type="NCBI Taxonomy" id="2501515"/>
    <lineage>
        <taxon>Bacteria</taxon>
        <taxon>Pseudomonadati</taxon>
        <taxon>Pseudomonadota</taxon>
        <taxon>Alphaproteobacteria</taxon>
        <taxon>Rhodobacterales</taxon>
        <taxon>Rhodobacter group</taxon>
        <taxon>Paenirhodobacter</taxon>
    </lineage>
</organism>
<evidence type="ECO:0000313" key="5">
    <source>
        <dbReference type="EMBL" id="RWR54631.1"/>
    </source>
</evidence>
<dbReference type="CDD" id="cd00610">
    <property type="entry name" value="OAT_like"/>
    <property type="match status" value="1"/>
</dbReference>
<comment type="caution">
    <text evidence="5">The sequence shown here is derived from an EMBL/GenBank/DDBJ whole genome shotgun (WGS) entry which is preliminary data.</text>
</comment>
<evidence type="ECO:0000256" key="1">
    <source>
        <dbReference type="ARBA" id="ARBA00001933"/>
    </source>
</evidence>
<dbReference type="PROSITE" id="PS00600">
    <property type="entry name" value="AA_TRANSFER_CLASS_3"/>
    <property type="match status" value="1"/>
</dbReference>
<dbReference type="EMBL" id="SAVA01000001">
    <property type="protein sequence ID" value="RWR54631.1"/>
    <property type="molecule type" value="Genomic_DNA"/>
</dbReference>
<evidence type="ECO:0000256" key="4">
    <source>
        <dbReference type="RuleBase" id="RU003560"/>
    </source>
</evidence>
<dbReference type="InterPro" id="IPR015424">
    <property type="entry name" value="PyrdxlP-dep_Trfase"/>
</dbReference>
<dbReference type="FunFam" id="3.40.640.10:FF:000004">
    <property type="entry name" value="Acetylornithine aminotransferase"/>
    <property type="match status" value="1"/>
</dbReference>
<reference evidence="5" key="1">
    <citation type="submission" date="2019-01" db="EMBL/GenBank/DDBJ databases">
        <title>Sinorhodobacter populi sp. nov. isolated from the symptomatic bark tissue of Populus euramericana canker.</title>
        <authorList>
            <person name="Xu G."/>
        </authorList>
    </citation>
    <scope>NUCLEOTIDE SEQUENCE [LARGE SCALE GENOMIC DNA]</scope>
    <source>
        <strain evidence="5">CGMCC 1.12963</strain>
    </source>
</reference>
<dbReference type="Gene3D" id="3.40.640.10">
    <property type="entry name" value="Type I PLP-dependent aspartate aminotransferase-like (Major domain)"/>
    <property type="match status" value="1"/>
</dbReference>
<dbReference type="GO" id="GO:0030170">
    <property type="term" value="F:pyridoxal phosphate binding"/>
    <property type="evidence" value="ECO:0007669"/>
    <property type="project" value="InterPro"/>
</dbReference>
<dbReference type="AlphaFoldDB" id="A0A3S3LGX0"/>
<name>A0A3S3LGX0_9RHOB</name>
<comment type="cofactor">
    <cofactor evidence="1">
        <name>pyridoxal 5'-phosphate</name>
        <dbReference type="ChEBI" id="CHEBI:597326"/>
    </cofactor>
</comment>
<proteinExistence type="inferred from homology"/>
<dbReference type="Pfam" id="PF00202">
    <property type="entry name" value="Aminotran_3"/>
    <property type="match status" value="1"/>
</dbReference>
<dbReference type="InterPro" id="IPR015421">
    <property type="entry name" value="PyrdxlP-dep_Trfase_major"/>
</dbReference>
<evidence type="ECO:0000256" key="2">
    <source>
        <dbReference type="ARBA" id="ARBA00022576"/>
    </source>
</evidence>
<keyword evidence="3 4" id="KW-0663">Pyridoxal phosphate</keyword>
<keyword evidence="5" id="KW-0808">Transferase</keyword>
<protein>
    <submittedName>
        <fullName evidence="5">Aspartate aminotransferase family protein</fullName>
    </submittedName>
</protein>
<evidence type="ECO:0000256" key="3">
    <source>
        <dbReference type="ARBA" id="ARBA00022898"/>
    </source>
</evidence>
<dbReference type="Gene3D" id="3.90.1150.10">
    <property type="entry name" value="Aspartate Aminotransferase, domain 1"/>
    <property type="match status" value="1"/>
</dbReference>
<dbReference type="PANTHER" id="PTHR11986:SF112">
    <property type="entry name" value="PUTRESCINE AMINOTRANSFERASE"/>
    <property type="match status" value="1"/>
</dbReference>
<reference evidence="5" key="2">
    <citation type="submission" date="2019-01" db="EMBL/GenBank/DDBJ databases">
        <authorList>
            <person name="Li Y."/>
        </authorList>
    </citation>
    <scope>NUCLEOTIDE SEQUENCE [LARGE SCALE GENOMIC DNA]</scope>
    <source>
        <strain evidence="5">CGMCC 1.12963</strain>
    </source>
</reference>
<dbReference type="GO" id="GO:0033094">
    <property type="term" value="F:putrescine--2-oxoglutarate transaminase activity"/>
    <property type="evidence" value="ECO:0007669"/>
    <property type="project" value="TreeGrafter"/>
</dbReference>
<dbReference type="PIRSF" id="PIRSF000521">
    <property type="entry name" value="Transaminase_4ab_Lys_Orn"/>
    <property type="match status" value="1"/>
</dbReference>
<keyword evidence="2 5" id="KW-0032">Aminotransferase</keyword>
<dbReference type="RefSeq" id="WP_128154088.1">
    <property type="nucleotide sequence ID" value="NZ_JBHSOM010000007.1"/>
</dbReference>
<comment type="similarity">
    <text evidence="4">Belongs to the class-III pyridoxal-phosphate-dependent aminotransferase family.</text>
</comment>
<dbReference type="InterPro" id="IPR049704">
    <property type="entry name" value="Aminotrans_3_PPA_site"/>
</dbReference>
<dbReference type="Proteomes" id="UP000288071">
    <property type="component" value="Unassembled WGS sequence"/>
</dbReference>
<accession>A0A3S3LGX0</accession>